<proteinExistence type="predicted"/>
<dbReference type="RefSeq" id="WP_286038272.1">
    <property type="nucleotide sequence ID" value="NZ_CP183077.1"/>
</dbReference>
<dbReference type="InterPro" id="IPR011990">
    <property type="entry name" value="TPR-like_helical_dom_sf"/>
</dbReference>
<reference evidence="2 3" key="1">
    <citation type="submission" date="2023-06" db="EMBL/GenBank/DDBJ databases">
        <title>Influencing factors and mechanism of Cr(VI) reduction by facultative anaerobic Exiguobacterium sp. PY14.</title>
        <authorList>
            <person name="Zou L."/>
        </authorList>
    </citation>
    <scope>NUCLEOTIDE SEQUENCE [LARGE SCALE GENOMIC DNA]</scope>
    <source>
        <strain evidence="2 3">PY14</strain>
    </source>
</reference>
<dbReference type="Proteomes" id="UP001230807">
    <property type="component" value="Unassembled WGS sequence"/>
</dbReference>
<keyword evidence="3" id="KW-1185">Reference proteome</keyword>
<gene>
    <name evidence="2" type="ORF">QR695_05155</name>
</gene>
<evidence type="ECO:0000313" key="3">
    <source>
        <dbReference type="Proteomes" id="UP001230807"/>
    </source>
</evidence>
<comment type="caution">
    <text evidence="2">The sequence shown here is derived from an EMBL/GenBank/DDBJ whole genome shotgun (WGS) entry which is preliminary data.</text>
</comment>
<dbReference type="EMBL" id="JASWER010000003">
    <property type="protein sequence ID" value="MDL5376389.1"/>
    <property type="molecule type" value="Genomic_DNA"/>
</dbReference>
<accession>A0ABT7MMG0</accession>
<organism evidence="2 3">
    <name type="scientific">Exiguobacterium mexicanum</name>
    <dbReference type="NCBI Taxonomy" id="340146"/>
    <lineage>
        <taxon>Bacteria</taxon>
        <taxon>Bacillati</taxon>
        <taxon>Bacillota</taxon>
        <taxon>Bacilli</taxon>
        <taxon>Bacillales</taxon>
        <taxon>Bacillales Family XII. Incertae Sedis</taxon>
        <taxon>Exiguobacterium</taxon>
    </lineage>
</organism>
<keyword evidence="1" id="KW-0812">Transmembrane</keyword>
<sequence>MLSNALILHYVLAVITLVIVFLKQRKDFIPMAFTLIALPFFSWGIIYYLQRSKHDATELPDWLLRKEAYEDVSLSLPDKSSETNMISLQDALILNTNQIKRKTLMNILKNDFLQQAPMLAAALKSEDNETSHYAATALQQAKTHLSKQLRHLERELEERPEDPQVIKSYLQILKQIMDMEFLDRRTQMKYAYTYLHALANLIDVDDRAETIYHVERIQMALSLGEYEHALQASDLFLDQYPTNETAYFEAMAVHYAMKNVKRVHEMIHLLRSSEVRLSPDGLNQLRFWI</sequence>
<feature type="transmembrane region" description="Helical" evidence="1">
    <location>
        <begin position="29"/>
        <end position="49"/>
    </location>
</feature>
<dbReference type="SUPFAM" id="SSF48452">
    <property type="entry name" value="TPR-like"/>
    <property type="match status" value="1"/>
</dbReference>
<name>A0ABT7MMG0_9BACL</name>
<keyword evidence="1" id="KW-0472">Membrane</keyword>
<feature type="transmembrane region" description="Helical" evidence="1">
    <location>
        <begin position="6"/>
        <end position="22"/>
    </location>
</feature>
<evidence type="ECO:0000256" key="1">
    <source>
        <dbReference type="SAM" id="Phobius"/>
    </source>
</evidence>
<keyword evidence="1" id="KW-1133">Transmembrane helix</keyword>
<evidence type="ECO:0000313" key="2">
    <source>
        <dbReference type="EMBL" id="MDL5376389.1"/>
    </source>
</evidence>
<protein>
    <submittedName>
        <fullName evidence="2">Bacterial transcriptional activator domain-containing protein</fullName>
    </submittedName>
</protein>